<dbReference type="RefSeq" id="WP_015493733.1">
    <property type="nucleotide sequence ID" value="NC_020908.1"/>
</dbReference>
<evidence type="ECO:0008006" key="3">
    <source>
        <dbReference type="Google" id="ProtNLM"/>
    </source>
</evidence>
<dbReference type="eggNOG" id="ENOG50347JW">
    <property type="taxonomic scope" value="Bacteria"/>
</dbReference>
<protein>
    <recommendedName>
        <fullName evidence="3">DUF4189 domain-containing protein</fullName>
    </recommendedName>
</protein>
<dbReference type="Proteomes" id="UP000004688">
    <property type="component" value="Chromosome"/>
</dbReference>
<keyword evidence="2" id="KW-1185">Reference proteome</keyword>
<evidence type="ECO:0000313" key="1">
    <source>
        <dbReference type="EMBL" id="AGI70492.1"/>
    </source>
</evidence>
<name>M9RE99_9RHOB</name>
<dbReference type="EMBL" id="CP003742">
    <property type="protein sequence ID" value="AGI70492.1"/>
    <property type="molecule type" value="Genomic_DNA"/>
</dbReference>
<evidence type="ECO:0000313" key="2">
    <source>
        <dbReference type="Proteomes" id="UP000004688"/>
    </source>
</evidence>
<reference evidence="1 2" key="1">
    <citation type="journal article" date="2013" name="PLoS ONE">
        <title>Poles Apart: Arctic and Antarctic Octadecabacter strains Share High Genome Plasticity and a New Type of Xanthorhodopsin.</title>
        <authorList>
            <person name="Vollmers J."/>
            <person name="Voget S."/>
            <person name="Dietrich S."/>
            <person name="Gollnow K."/>
            <person name="Smits M."/>
            <person name="Meyer K."/>
            <person name="Brinkhoff T."/>
            <person name="Simon M."/>
            <person name="Daniel R."/>
        </authorList>
    </citation>
    <scope>NUCLEOTIDE SEQUENCE [LARGE SCALE GENOMIC DNA]</scope>
    <source>
        <strain evidence="1 2">238</strain>
    </source>
</reference>
<dbReference type="OrthoDB" id="7860041at2"/>
<sequence length="133" mass="14187">MFFGAFAITKDFGYGFVTGANSLEAAREIAIEECLKQGPICLVYAEILPQGYAPLEAGQISLAPEAAGYFDNPDPTWGSFRAMAVSEDGAYSVVWGYGSPSEASAAALSDCGEFVIDDLPNLREMPCILVPFK</sequence>
<organism evidence="1 2">
    <name type="scientific">Octadecabacter arcticus 238</name>
    <dbReference type="NCBI Taxonomy" id="391616"/>
    <lineage>
        <taxon>Bacteria</taxon>
        <taxon>Pseudomonadati</taxon>
        <taxon>Pseudomonadota</taxon>
        <taxon>Alphaproteobacteria</taxon>
        <taxon>Rhodobacterales</taxon>
        <taxon>Roseobacteraceae</taxon>
        <taxon>Octadecabacter</taxon>
    </lineage>
</organism>
<dbReference type="AlphaFoldDB" id="M9RE99"/>
<dbReference type="KEGG" id="oar:OA238_c02230"/>
<accession>M9RE99</accession>
<gene>
    <name evidence="1" type="ORF">OA238_c02230</name>
</gene>
<proteinExistence type="predicted"/>
<dbReference type="HOGENOM" id="CLU_1904599_0_0_5"/>